<dbReference type="PRINTS" id="PR00039">
    <property type="entry name" value="HTHLYSR"/>
</dbReference>
<accession>A0A1S7LMG1</accession>
<feature type="domain" description="HTH lysR-type" evidence="6">
    <location>
        <begin position="1"/>
        <end position="58"/>
    </location>
</feature>
<dbReference type="Pfam" id="PF00126">
    <property type="entry name" value="HTH_1"/>
    <property type="match status" value="1"/>
</dbReference>
<dbReference type="GO" id="GO:0032993">
    <property type="term" value="C:protein-DNA complex"/>
    <property type="evidence" value="ECO:0007669"/>
    <property type="project" value="TreeGrafter"/>
</dbReference>
<evidence type="ECO:0000256" key="1">
    <source>
        <dbReference type="ARBA" id="ARBA00009437"/>
    </source>
</evidence>
<dbReference type="EMBL" id="LO017727">
    <property type="protein sequence ID" value="CRH06926.1"/>
    <property type="molecule type" value="Genomic_DNA"/>
</dbReference>
<organism evidence="7">
    <name type="scientific">Magnetococcus massalia (strain MO-1)</name>
    <dbReference type="NCBI Taxonomy" id="451514"/>
    <lineage>
        <taxon>Bacteria</taxon>
        <taxon>Pseudomonadati</taxon>
        <taxon>Pseudomonadota</taxon>
        <taxon>Magnetococcia</taxon>
        <taxon>Magnetococcales</taxon>
        <taxon>Magnetococcaceae</taxon>
        <taxon>Magnetococcus</taxon>
    </lineage>
</organism>
<proteinExistence type="inferred from homology"/>
<sequence length="319" mass="34848">MNLNQFRYALAVAREHNFSRAAQRCHVSQPSLSVAIKNLEEELGIALFERFKGDVKVTLEGEAVLSRMQQALEAVEQVAQAAKQGQGGLTGEVRMGAIFTIAPYLFPSFIPQLHQVAPDLTMLLEENFTSLLSEKLKQGALDLAVVALPFEEPGITVEPLYDEPFIVGLPNNHPWKGREDLHGNALAEEKLLLLGKGHCFRDQVLEICPACHLVEDTSQGMHNIIEGSSLETIRHMVATGVGITVLPISSVASLACNALSCPERSHAMLSFAHFAKPMPTRRIALAWRSSYPNEMLLEVVKQTLQGALPNGVLPISDSA</sequence>
<dbReference type="FunFam" id="1.10.10.10:FF:000001">
    <property type="entry name" value="LysR family transcriptional regulator"/>
    <property type="match status" value="1"/>
</dbReference>
<evidence type="ECO:0000256" key="5">
    <source>
        <dbReference type="ARBA" id="ARBA00023163"/>
    </source>
</evidence>
<keyword evidence="3" id="KW-0238">DNA-binding</keyword>
<evidence type="ECO:0000313" key="7">
    <source>
        <dbReference type="EMBL" id="CRH06926.1"/>
    </source>
</evidence>
<dbReference type="CDD" id="cd08411">
    <property type="entry name" value="PBP2_OxyR"/>
    <property type="match status" value="1"/>
</dbReference>
<dbReference type="InterPro" id="IPR036390">
    <property type="entry name" value="WH_DNA-bd_sf"/>
</dbReference>
<keyword evidence="5" id="KW-0804">Transcription</keyword>
<dbReference type="InterPro" id="IPR005119">
    <property type="entry name" value="LysR_subst-bd"/>
</dbReference>
<dbReference type="AlphaFoldDB" id="A0A1S7LMG1"/>
<dbReference type="PANTHER" id="PTHR30346:SF26">
    <property type="entry name" value="HYDROGEN PEROXIDE-INDUCIBLE GENES ACTIVATOR"/>
    <property type="match status" value="1"/>
</dbReference>
<comment type="similarity">
    <text evidence="1">Belongs to the LysR transcriptional regulatory family.</text>
</comment>
<name>A0A1S7LMG1_MAGMO</name>
<reference evidence="7" key="1">
    <citation type="submission" date="2015-04" db="EMBL/GenBank/DDBJ databases">
        <authorList>
            <person name="Syromyatnikov M.Y."/>
            <person name="Popov V.N."/>
        </authorList>
    </citation>
    <scope>NUCLEOTIDE SEQUENCE</scope>
    <source>
        <strain evidence="7">MO-1</strain>
    </source>
</reference>
<evidence type="ECO:0000256" key="4">
    <source>
        <dbReference type="ARBA" id="ARBA00023159"/>
    </source>
</evidence>
<dbReference type="InterPro" id="IPR036388">
    <property type="entry name" value="WH-like_DNA-bd_sf"/>
</dbReference>
<dbReference type="Pfam" id="PF03466">
    <property type="entry name" value="LysR_substrate"/>
    <property type="match status" value="1"/>
</dbReference>
<protein>
    <submittedName>
        <fullName evidence="7">Putative Transcriptional regulator, LysR family</fullName>
    </submittedName>
</protein>
<gene>
    <name evidence="7" type="ORF">MAGMO_2777</name>
</gene>
<dbReference type="Gene3D" id="1.10.10.10">
    <property type="entry name" value="Winged helix-like DNA-binding domain superfamily/Winged helix DNA-binding domain"/>
    <property type="match status" value="1"/>
</dbReference>
<dbReference type="SUPFAM" id="SSF53850">
    <property type="entry name" value="Periplasmic binding protein-like II"/>
    <property type="match status" value="1"/>
</dbReference>
<dbReference type="Gene3D" id="3.40.190.10">
    <property type="entry name" value="Periplasmic binding protein-like II"/>
    <property type="match status" value="2"/>
</dbReference>
<dbReference type="GO" id="GO:0003700">
    <property type="term" value="F:DNA-binding transcription factor activity"/>
    <property type="evidence" value="ECO:0007669"/>
    <property type="project" value="InterPro"/>
</dbReference>
<keyword evidence="2" id="KW-0805">Transcription regulation</keyword>
<evidence type="ECO:0000259" key="6">
    <source>
        <dbReference type="PROSITE" id="PS50931"/>
    </source>
</evidence>
<dbReference type="PANTHER" id="PTHR30346">
    <property type="entry name" value="TRANSCRIPTIONAL DUAL REGULATOR HCAR-RELATED"/>
    <property type="match status" value="1"/>
</dbReference>
<dbReference type="InterPro" id="IPR000847">
    <property type="entry name" value="LysR_HTH_N"/>
</dbReference>
<keyword evidence="4" id="KW-0010">Activator</keyword>
<evidence type="ECO:0000256" key="3">
    <source>
        <dbReference type="ARBA" id="ARBA00023125"/>
    </source>
</evidence>
<evidence type="ECO:0000256" key="2">
    <source>
        <dbReference type="ARBA" id="ARBA00023015"/>
    </source>
</evidence>
<dbReference type="GO" id="GO:0003677">
    <property type="term" value="F:DNA binding"/>
    <property type="evidence" value="ECO:0007669"/>
    <property type="project" value="UniProtKB-KW"/>
</dbReference>
<dbReference type="PROSITE" id="PS50931">
    <property type="entry name" value="HTH_LYSR"/>
    <property type="match status" value="1"/>
</dbReference>
<dbReference type="SUPFAM" id="SSF46785">
    <property type="entry name" value="Winged helix' DNA-binding domain"/>
    <property type="match status" value="1"/>
</dbReference>